<organism evidence="2 3">
    <name type="scientific">Rehmannia glutinosa</name>
    <name type="common">Chinese foxglove</name>
    <dbReference type="NCBI Taxonomy" id="99300"/>
    <lineage>
        <taxon>Eukaryota</taxon>
        <taxon>Viridiplantae</taxon>
        <taxon>Streptophyta</taxon>
        <taxon>Embryophyta</taxon>
        <taxon>Tracheophyta</taxon>
        <taxon>Spermatophyta</taxon>
        <taxon>Magnoliopsida</taxon>
        <taxon>eudicotyledons</taxon>
        <taxon>Gunneridae</taxon>
        <taxon>Pentapetalae</taxon>
        <taxon>asterids</taxon>
        <taxon>lamiids</taxon>
        <taxon>Lamiales</taxon>
        <taxon>Orobanchaceae</taxon>
        <taxon>Rehmannieae</taxon>
        <taxon>Rehmannia</taxon>
    </lineage>
</organism>
<keyword evidence="1" id="KW-1133">Transmembrane helix</keyword>
<evidence type="ECO:0000256" key="1">
    <source>
        <dbReference type="SAM" id="Phobius"/>
    </source>
</evidence>
<feature type="transmembrane region" description="Helical" evidence="1">
    <location>
        <begin position="33"/>
        <end position="61"/>
    </location>
</feature>
<comment type="caution">
    <text evidence="2">The sequence shown here is derived from an EMBL/GenBank/DDBJ whole genome shotgun (WGS) entry which is preliminary data.</text>
</comment>
<accession>A0ABR0W3M6</accession>
<protein>
    <submittedName>
        <fullName evidence="2">Uncharacterized protein</fullName>
    </submittedName>
</protein>
<keyword evidence="1" id="KW-0812">Transmembrane</keyword>
<reference evidence="2 3" key="1">
    <citation type="journal article" date="2021" name="Comput. Struct. Biotechnol. J.">
        <title>De novo genome assembly of the potent medicinal plant Rehmannia glutinosa using nanopore technology.</title>
        <authorList>
            <person name="Ma L."/>
            <person name="Dong C."/>
            <person name="Song C."/>
            <person name="Wang X."/>
            <person name="Zheng X."/>
            <person name="Niu Y."/>
            <person name="Chen S."/>
            <person name="Feng W."/>
        </authorList>
    </citation>
    <scope>NUCLEOTIDE SEQUENCE [LARGE SCALE GENOMIC DNA]</scope>
    <source>
        <strain evidence="2">DH-2019</strain>
    </source>
</reference>
<gene>
    <name evidence="2" type="ORF">DH2020_025426</name>
</gene>
<evidence type="ECO:0000313" key="3">
    <source>
        <dbReference type="Proteomes" id="UP001318860"/>
    </source>
</evidence>
<keyword evidence="1" id="KW-0472">Membrane</keyword>
<name>A0ABR0W3M6_REHGL</name>
<proteinExistence type="predicted"/>
<keyword evidence="3" id="KW-1185">Reference proteome</keyword>
<sequence length="96" mass="10591">MGRCRVIPLRIHMLAGEVAIIIALSTLKELKLRALLVIISVSTAAFLILLLILITIVRLAVLSNSASQLAMIVQDWRDALVSALNCVRNLCCHERM</sequence>
<evidence type="ECO:0000313" key="2">
    <source>
        <dbReference type="EMBL" id="KAK6140832.1"/>
    </source>
</evidence>
<dbReference type="EMBL" id="JABTTQ020000244">
    <property type="protein sequence ID" value="KAK6140832.1"/>
    <property type="molecule type" value="Genomic_DNA"/>
</dbReference>
<dbReference type="Proteomes" id="UP001318860">
    <property type="component" value="Unassembled WGS sequence"/>
</dbReference>